<protein>
    <submittedName>
        <fullName evidence="5">TatD DNase family protein</fullName>
    </submittedName>
</protein>
<dbReference type="PANTHER" id="PTHR46124">
    <property type="entry name" value="D-AMINOACYL-TRNA DEACYLASE"/>
    <property type="match status" value="1"/>
</dbReference>
<keyword evidence="6" id="KW-1185">Reference proteome</keyword>
<sequence length="255" mass="28142">MRLIDTHCHIDVDDFSEDRDRVIAESRRQNVGGIVVPGITAESFDRLDGICKEPLLFPAFGLHPVFMNRHAPHDLEEVERRVAESAPVAIGEIGLDYFIDSPDVAGQKRLLEAQLVIARETGLPVLLHIRKAHDHVLAMLRRMRFSNGGIAHAFNGSRQQAEQFIGLGFKLGFGGVATYERSRNIRRLAVELPLDAIVLETDAPDLPPVSHRGERNSPAYLPEILIALSELRGEAPEVIAGKTTMNAVELMPALA</sequence>
<reference evidence="5 6" key="1">
    <citation type="submission" date="2016-10" db="EMBL/GenBank/DDBJ databases">
        <authorList>
            <person name="de Groot N.N."/>
        </authorList>
    </citation>
    <scope>NUCLEOTIDE SEQUENCE [LARGE SCALE GENOMIC DNA]</scope>
    <source>
        <strain evidence="5 6">HLD2</strain>
    </source>
</reference>
<evidence type="ECO:0000256" key="4">
    <source>
        <dbReference type="PIRSR" id="PIRSR005902-1"/>
    </source>
</evidence>
<dbReference type="RefSeq" id="WP_092997362.1">
    <property type="nucleotide sequence ID" value="NZ_FMWD01000007.1"/>
</dbReference>
<keyword evidence="2 4" id="KW-0479">Metal-binding</keyword>
<dbReference type="GO" id="GO:0016788">
    <property type="term" value="F:hydrolase activity, acting on ester bonds"/>
    <property type="evidence" value="ECO:0007669"/>
    <property type="project" value="InterPro"/>
</dbReference>
<name>A0A1G5QMZ7_9GAMM</name>
<dbReference type="PROSITE" id="PS01091">
    <property type="entry name" value="TATD_3"/>
    <property type="match status" value="1"/>
</dbReference>
<dbReference type="PROSITE" id="PS01090">
    <property type="entry name" value="TATD_2"/>
    <property type="match status" value="1"/>
</dbReference>
<keyword evidence="3" id="KW-0378">Hydrolase</keyword>
<organism evidence="5 6">
    <name type="scientific">Thiohalomonas denitrificans</name>
    <dbReference type="NCBI Taxonomy" id="415747"/>
    <lineage>
        <taxon>Bacteria</taxon>
        <taxon>Pseudomonadati</taxon>
        <taxon>Pseudomonadota</taxon>
        <taxon>Gammaproteobacteria</taxon>
        <taxon>Thiohalomonadales</taxon>
        <taxon>Thiohalomonadaceae</taxon>
        <taxon>Thiohalomonas</taxon>
    </lineage>
</organism>
<dbReference type="PANTHER" id="PTHR46124:SF3">
    <property type="entry name" value="HYDROLASE"/>
    <property type="match status" value="1"/>
</dbReference>
<feature type="binding site" evidence="4">
    <location>
        <position position="92"/>
    </location>
    <ligand>
        <name>a divalent metal cation</name>
        <dbReference type="ChEBI" id="CHEBI:60240"/>
        <label>1</label>
    </ligand>
</feature>
<dbReference type="PROSITE" id="PS01137">
    <property type="entry name" value="TATD_1"/>
    <property type="match status" value="1"/>
</dbReference>
<dbReference type="Pfam" id="PF01026">
    <property type="entry name" value="TatD_DNase"/>
    <property type="match status" value="1"/>
</dbReference>
<dbReference type="STRING" id="415747.SAMN03097708_02399"/>
<dbReference type="FunFam" id="3.20.20.140:FF:000005">
    <property type="entry name" value="TatD family hydrolase"/>
    <property type="match status" value="1"/>
</dbReference>
<feature type="binding site" evidence="4">
    <location>
        <position position="7"/>
    </location>
    <ligand>
        <name>a divalent metal cation</name>
        <dbReference type="ChEBI" id="CHEBI:60240"/>
        <label>1</label>
    </ligand>
</feature>
<dbReference type="Proteomes" id="UP000199648">
    <property type="component" value="Unassembled WGS sequence"/>
</dbReference>
<dbReference type="GO" id="GO:0046872">
    <property type="term" value="F:metal ion binding"/>
    <property type="evidence" value="ECO:0007669"/>
    <property type="project" value="UniProtKB-KW"/>
</dbReference>
<evidence type="ECO:0000313" key="5">
    <source>
        <dbReference type="EMBL" id="SCZ62988.1"/>
    </source>
</evidence>
<accession>A0A1G5QMZ7</accession>
<comment type="similarity">
    <text evidence="1">Belongs to the metallo-dependent hydrolases superfamily. TatD-type hydrolase family.</text>
</comment>
<dbReference type="OrthoDB" id="9810005at2"/>
<dbReference type="PIRSF" id="PIRSF005902">
    <property type="entry name" value="DNase_TatD"/>
    <property type="match status" value="1"/>
</dbReference>
<feature type="binding site" evidence="4">
    <location>
        <position position="202"/>
    </location>
    <ligand>
        <name>a divalent metal cation</name>
        <dbReference type="ChEBI" id="CHEBI:60240"/>
        <label>1</label>
    </ligand>
</feature>
<evidence type="ECO:0000313" key="6">
    <source>
        <dbReference type="Proteomes" id="UP000199648"/>
    </source>
</evidence>
<dbReference type="InterPro" id="IPR032466">
    <property type="entry name" value="Metal_Hydrolase"/>
</dbReference>
<evidence type="ECO:0000256" key="3">
    <source>
        <dbReference type="ARBA" id="ARBA00022801"/>
    </source>
</evidence>
<proteinExistence type="inferred from homology"/>
<feature type="binding site" evidence="4">
    <location>
        <position position="128"/>
    </location>
    <ligand>
        <name>a divalent metal cation</name>
        <dbReference type="ChEBI" id="CHEBI:60240"/>
        <label>2</label>
    </ligand>
</feature>
<dbReference type="GO" id="GO:0005829">
    <property type="term" value="C:cytosol"/>
    <property type="evidence" value="ECO:0007669"/>
    <property type="project" value="TreeGrafter"/>
</dbReference>
<dbReference type="AlphaFoldDB" id="A0A1G5QMZ7"/>
<dbReference type="Gene3D" id="3.20.20.140">
    <property type="entry name" value="Metal-dependent hydrolases"/>
    <property type="match status" value="1"/>
</dbReference>
<evidence type="ECO:0000256" key="2">
    <source>
        <dbReference type="ARBA" id="ARBA00022723"/>
    </source>
</evidence>
<dbReference type="InterPro" id="IPR018228">
    <property type="entry name" value="DNase_TatD-rel_CS"/>
</dbReference>
<feature type="binding site" evidence="4">
    <location>
        <position position="152"/>
    </location>
    <ligand>
        <name>a divalent metal cation</name>
        <dbReference type="ChEBI" id="CHEBI:60240"/>
        <label>2</label>
    </ligand>
</feature>
<dbReference type="SUPFAM" id="SSF51556">
    <property type="entry name" value="Metallo-dependent hydrolases"/>
    <property type="match status" value="1"/>
</dbReference>
<dbReference type="EMBL" id="FMWD01000007">
    <property type="protein sequence ID" value="SCZ62988.1"/>
    <property type="molecule type" value="Genomic_DNA"/>
</dbReference>
<dbReference type="InterPro" id="IPR001130">
    <property type="entry name" value="TatD-like"/>
</dbReference>
<dbReference type="CDD" id="cd01310">
    <property type="entry name" value="TatD_DNAse"/>
    <property type="match status" value="1"/>
</dbReference>
<gene>
    <name evidence="5" type="ORF">SAMN03097708_02399</name>
</gene>
<feature type="binding site" evidence="4">
    <location>
        <position position="9"/>
    </location>
    <ligand>
        <name>a divalent metal cation</name>
        <dbReference type="ChEBI" id="CHEBI:60240"/>
        <label>1</label>
    </ligand>
</feature>
<evidence type="ECO:0000256" key="1">
    <source>
        <dbReference type="ARBA" id="ARBA00009275"/>
    </source>
</evidence>